<dbReference type="PANTHER" id="PTHR21324:SF2">
    <property type="entry name" value="EG:22E5.9 PROTEIN"/>
    <property type="match status" value="1"/>
</dbReference>
<dbReference type="Pfam" id="PF10277">
    <property type="entry name" value="Frag1"/>
    <property type="match status" value="1"/>
</dbReference>
<protein>
    <submittedName>
        <fullName evidence="9">Photoreceptor cell maintenance</fullName>
    </submittedName>
</protein>
<keyword evidence="3 7" id="KW-0812">Transmembrane</keyword>
<evidence type="ECO:0000256" key="5">
    <source>
        <dbReference type="ARBA" id="ARBA00023136"/>
    </source>
</evidence>
<feature type="transmembrane region" description="Helical" evidence="7">
    <location>
        <begin position="233"/>
        <end position="256"/>
    </location>
</feature>
<feature type="transmembrane region" description="Helical" evidence="7">
    <location>
        <begin position="68"/>
        <end position="89"/>
    </location>
</feature>
<organism evidence="9 10">
    <name type="scientific">Dermatophagoides pteronyssinus</name>
    <name type="common">European house dust mite</name>
    <dbReference type="NCBI Taxonomy" id="6956"/>
    <lineage>
        <taxon>Eukaryota</taxon>
        <taxon>Metazoa</taxon>
        <taxon>Ecdysozoa</taxon>
        <taxon>Arthropoda</taxon>
        <taxon>Chelicerata</taxon>
        <taxon>Arachnida</taxon>
        <taxon>Acari</taxon>
        <taxon>Acariformes</taxon>
        <taxon>Sarcoptiformes</taxon>
        <taxon>Astigmata</taxon>
        <taxon>Psoroptidia</taxon>
        <taxon>Analgoidea</taxon>
        <taxon>Pyroglyphidae</taxon>
        <taxon>Dermatophagoidinae</taxon>
        <taxon>Dermatophagoides</taxon>
    </lineage>
</organism>
<evidence type="ECO:0000313" key="9">
    <source>
        <dbReference type="EMBL" id="KAH9425014.1"/>
    </source>
</evidence>
<keyword evidence="4 7" id="KW-1133">Transmembrane helix</keyword>
<dbReference type="EMBL" id="NJHN03000024">
    <property type="protein sequence ID" value="KAH9425014.1"/>
    <property type="molecule type" value="Genomic_DNA"/>
</dbReference>
<proteinExistence type="inferred from homology"/>
<feature type="transmembrane region" description="Helical" evidence="7">
    <location>
        <begin position="169"/>
        <end position="190"/>
    </location>
</feature>
<feature type="transmembrane region" description="Helical" evidence="7">
    <location>
        <begin position="280"/>
        <end position="304"/>
    </location>
</feature>
<feature type="transmembrane region" description="Helical" evidence="7">
    <location>
        <begin position="196"/>
        <end position="221"/>
    </location>
</feature>
<dbReference type="PANTHER" id="PTHR21324">
    <property type="entry name" value="FASTING-INDUCIBLE INTEGRAL MEMBRANE PROTEIN TM6P1-RELATED"/>
    <property type="match status" value="1"/>
</dbReference>
<reference evidence="9 10" key="2">
    <citation type="journal article" date="2022" name="Mol. Biol. Evol.">
        <title>Comparative Genomics Reveals Insights into the Divergent Evolution of Astigmatic Mites and Household Pest Adaptations.</title>
        <authorList>
            <person name="Xiong Q."/>
            <person name="Wan A.T."/>
            <person name="Liu X."/>
            <person name="Fung C.S."/>
            <person name="Xiao X."/>
            <person name="Malainual N."/>
            <person name="Hou J."/>
            <person name="Wang L."/>
            <person name="Wang M."/>
            <person name="Yang K.Y."/>
            <person name="Cui Y."/>
            <person name="Leung E.L."/>
            <person name="Nong W."/>
            <person name="Shin S.K."/>
            <person name="Au S.W."/>
            <person name="Jeong K.Y."/>
            <person name="Chew F.T."/>
            <person name="Hui J.H."/>
            <person name="Leung T.F."/>
            <person name="Tungtrongchitr A."/>
            <person name="Zhong N."/>
            <person name="Liu Z."/>
            <person name="Tsui S.K."/>
        </authorList>
    </citation>
    <scope>NUCLEOTIDE SEQUENCE [LARGE SCALE GENOMIC DNA]</scope>
    <source>
        <strain evidence="9">Derp</strain>
    </source>
</reference>
<evidence type="ECO:0000256" key="7">
    <source>
        <dbReference type="SAM" id="Phobius"/>
    </source>
</evidence>
<feature type="domain" description="CWH43-like N-terminal" evidence="8">
    <location>
        <begin position="68"/>
        <end position="300"/>
    </location>
</feature>
<evidence type="ECO:0000256" key="3">
    <source>
        <dbReference type="ARBA" id="ARBA00022692"/>
    </source>
</evidence>
<reference evidence="9 10" key="1">
    <citation type="journal article" date="2018" name="J. Allergy Clin. Immunol.">
        <title>High-quality assembly of Dermatophagoides pteronyssinus genome and transcriptome reveals a wide range of novel allergens.</title>
        <authorList>
            <person name="Liu X.Y."/>
            <person name="Yang K.Y."/>
            <person name="Wang M.Q."/>
            <person name="Kwok J.S."/>
            <person name="Zeng X."/>
            <person name="Yang Z."/>
            <person name="Xiao X.J."/>
            <person name="Lau C.P."/>
            <person name="Li Y."/>
            <person name="Huang Z.M."/>
            <person name="Ba J.G."/>
            <person name="Yim A.K."/>
            <person name="Ouyang C.Y."/>
            <person name="Ngai S.M."/>
            <person name="Chan T.F."/>
            <person name="Leung E.L."/>
            <person name="Liu L."/>
            <person name="Liu Z.G."/>
            <person name="Tsui S.K."/>
        </authorList>
    </citation>
    <scope>NUCLEOTIDE SEQUENCE [LARGE SCALE GENOMIC DNA]</scope>
    <source>
        <strain evidence="9">Derp</strain>
    </source>
</reference>
<evidence type="ECO:0000313" key="10">
    <source>
        <dbReference type="Proteomes" id="UP000887458"/>
    </source>
</evidence>
<comment type="subcellular location">
    <subcellularLocation>
        <location evidence="1">Endomembrane system</location>
        <topology evidence="1">Multi-pass membrane protein</topology>
    </subcellularLocation>
</comment>
<keyword evidence="5 7" id="KW-0472">Membrane</keyword>
<dbReference type="InterPro" id="IPR019402">
    <property type="entry name" value="CWH43_N"/>
</dbReference>
<name>A0ABQ8JQX2_DERPT</name>
<sequence length="319" mass="36587">MDKKRKLTKNDNDDDDRDKTFDTVTNDNAISITEPFTTDTTIISARKAPKNNLPHIYIQPKKSKKRHLWLIPFVNGIMVIMACFVPYTISVSNGSIYPIWPLVSDAGAVTPAAGYFSTFLDIIAILTICVSIILSKQIRYYKWELLQRFKLDRPIDERNFNCLVLSRKIIKITSILISVGLFITGNFRSIENLTGHMIGVTIFLPSGLIYGFSLICVYLILDSYGIQSPPTMLIIVMMISLLSSIFCVVLTVLSLLKHGSIWQYYNNELRLQWNPTMSGYYLHVLGDVCEWITLLSFGPLNIIISRRFRMFKRWDCIKF</sequence>
<evidence type="ECO:0000256" key="2">
    <source>
        <dbReference type="ARBA" id="ARBA00006565"/>
    </source>
</evidence>
<feature type="transmembrane region" description="Helical" evidence="7">
    <location>
        <begin position="109"/>
        <end position="134"/>
    </location>
</feature>
<evidence type="ECO:0000256" key="1">
    <source>
        <dbReference type="ARBA" id="ARBA00004127"/>
    </source>
</evidence>
<keyword evidence="10" id="KW-1185">Reference proteome</keyword>
<evidence type="ECO:0000256" key="4">
    <source>
        <dbReference type="ARBA" id="ARBA00022989"/>
    </source>
</evidence>
<comment type="caution">
    <text evidence="9">The sequence shown here is derived from an EMBL/GenBank/DDBJ whole genome shotgun (WGS) entry which is preliminary data.</text>
</comment>
<dbReference type="Proteomes" id="UP000887458">
    <property type="component" value="Unassembled WGS sequence"/>
</dbReference>
<evidence type="ECO:0000256" key="6">
    <source>
        <dbReference type="SAM" id="MobiDB-lite"/>
    </source>
</evidence>
<dbReference type="InterPro" id="IPR050911">
    <property type="entry name" value="DRAM/TMEM150_Autophagy_Mod"/>
</dbReference>
<feature type="region of interest" description="Disordered" evidence="6">
    <location>
        <begin position="1"/>
        <end position="20"/>
    </location>
</feature>
<comment type="similarity">
    <text evidence="2">Belongs to the DRAM/TMEM150 family.</text>
</comment>
<gene>
    <name evidence="9" type="primary">DRAM2_9</name>
    <name evidence="9" type="ORF">DERP_009239</name>
</gene>
<accession>A0ABQ8JQX2</accession>
<evidence type="ECO:0000259" key="8">
    <source>
        <dbReference type="Pfam" id="PF10277"/>
    </source>
</evidence>